<dbReference type="SMART" id="SM00353">
    <property type="entry name" value="HLH"/>
    <property type="match status" value="1"/>
</dbReference>
<dbReference type="Pfam" id="PF00010">
    <property type="entry name" value="HLH"/>
    <property type="match status" value="1"/>
</dbReference>
<dbReference type="SUPFAM" id="SSF47459">
    <property type="entry name" value="HLH, helix-loop-helix DNA-binding domain"/>
    <property type="match status" value="1"/>
</dbReference>
<organism evidence="7 8">
    <name type="scientific">Penstemon smallii</name>
    <dbReference type="NCBI Taxonomy" id="265156"/>
    <lineage>
        <taxon>Eukaryota</taxon>
        <taxon>Viridiplantae</taxon>
        <taxon>Streptophyta</taxon>
        <taxon>Embryophyta</taxon>
        <taxon>Tracheophyta</taxon>
        <taxon>Spermatophyta</taxon>
        <taxon>Magnoliopsida</taxon>
        <taxon>eudicotyledons</taxon>
        <taxon>Gunneridae</taxon>
        <taxon>Pentapetalae</taxon>
        <taxon>asterids</taxon>
        <taxon>lamiids</taxon>
        <taxon>Lamiales</taxon>
        <taxon>Plantaginaceae</taxon>
        <taxon>Cheloneae</taxon>
        <taxon>Penstemon</taxon>
    </lineage>
</organism>
<keyword evidence="4" id="KW-0539">Nucleus</keyword>
<keyword evidence="2" id="KW-0805">Transcription regulation</keyword>
<dbReference type="GO" id="GO:0080090">
    <property type="term" value="P:regulation of primary metabolic process"/>
    <property type="evidence" value="ECO:0007669"/>
    <property type="project" value="UniProtKB-ARBA"/>
</dbReference>
<feature type="coiled-coil region" evidence="5">
    <location>
        <begin position="89"/>
        <end position="116"/>
    </location>
</feature>
<accession>A0ABD3T0N9</accession>
<evidence type="ECO:0000256" key="4">
    <source>
        <dbReference type="ARBA" id="ARBA00023242"/>
    </source>
</evidence>
<proteinExistence type="predicted"/>
<dbReference type="InterPro" id="IPR054502">
    <property type="entry name" value="bHLH-TF_ACT-like_plant"/>
</dbReference>
<keyword evidence="8" id="KW-1185">Reference proteome</keyword>
<gene>
    <name evidence="7" type="ORF">ACJIZ3_018942</name>
</gene>
<dbReference type="GO" id="GO:0005634">
    <property type="term" value="C:nucleus"/>
    <property type="evidence" value="ECO:0007669"/>
    <property type="project" value="UniProtKB-SubCell"/>
</dbReference>
<dbReference type="PANTHER" id="PTHR31945">
    <property type="entry name" value="TRANSCRIPTION FACTOR SCREAM2-RELATED"/>
    <property type="match status" value="1"/>
</dbReference>
<keyword evidence="3" id="KW-0804">Transcription</keyword>
<dbReference type="Pfam" id="PF22754">
    <property type="entry name" value="bHLH-TF_ACT-like_plant"/>
    <property type="match status" value="1"/>
</dbReference>
<feature type="domain" description="BHLH" evidence="6">
    <location>
        <begin position="50"/>
        <end position="99"/>
    </location>
</feature>
<evidence type="ECO:0000313" key="8">
    <source>
        <dbReference type="Proteomes" id="UP001634393"/>
    </source>
</evidence>
<dbReference type="EMBL" id="JBJXBP010000005">
    <property type="protein sequence ID" value="KAL3830140.1"/>
    <property type="molecule type" value="Genomic_DNA"/>
</dbReference>
<dbReference type="PROSITE" id="PS50888">
    <property type="entry name" value="BHLH"/>
    <property type="match status" value="1"/>
</dbReference>
<dbReference type="PANTHER" id="PTHR31945:SF26">
    <property type="entry name" value="TRANSCRIPTION FACTOR BHLH35"/>
    <property type="match status" value="1"/>
</dbReference>
<sequence>MESTEDEYSNYWETNMFLQPEEIDSYFDKSISEIYCDSSSIEGTQSSSSSLASRNIFSERNRRKKLNERLYALRSVVPNITKMDKASIIRDAIEYIKSLNDEERKIKEEISELESTSLSSSSNSCSALFDLDQEVTKFCSKPKRRKMEHSPIEILELRVSNMGEKIKVVSLTCTCSERTNTLPLVKLCQIFESLNLKIITANITVFSGKLFKTVFLEADDKEKDVLKSKIENAIAEVPDSPTSTLI</sequence>
<dbReference type="Proteomes" id="UP001634393">
    <property type="component" value="Unassembled WGS sequence"/>
</dbReference>
<dbReference type="Gene3D" id="4.10.280.10">
    <property type="entry name" value="Helix-loop-helix DNA-binding domain"/>
    <property type="match status" value="1"/>
</dbReference>
<evidence type="ECO:0000313" key="7">
    <source>
        <dbReference type="EMBL" id="KAL3830140.1"/>
    </source>
</evidence>
<dbReference type="InterPro" id="IPR011598">
    <property type="entry name" value="bHLH_dom"/>
</dbReference>
<protein>
    <recommendedName>
        <fullName evidence="6">BHLH domain-containing protein</fullName>
    </recommendedName>
</protein>
<evidence type="ECO:0000256" key="5">
    <source>
        <dbReference type="SAM" id="Coils"/>
    </source>
</evidence>
<keyword evidence="5" id="KW-0175">Coiled coil</keyword>
<evidence type="ECO:0000259" key="6">
    <source>
        <dbReference type="PROSITE" id="PS50888"/>
    </source>
</evidence>
<name>A0ABD3T0N9_9LAMI</name>
<reference evidence="7 8" key="1">
    <citation type="submission" date="2024-12" db="EMBL/GenBank/DDBJ databases">
        <title>The unique morphological basis and parallel evolutionary history of personate flowers in Penstemon.</title>
        <authorList>
            <person name="Depatie T.H."/>
            <person name="Wessinger C.A."/>
        </authorList>
    </citation>
    <scope>NUCLEOTIDE SEQUENCE [LARGE SCALE GENOMIC DNA]</scope>
    <source>
        <strain evidence="7">WTNN_2</strain>
        <tissue evidence="7">Leaf</tissue>
    </source>
</reference>
<dbReference type="AlphaFoldDB" id="A0ABD3T0N9"/>
<evidence type="ECO:0000256" key="1">
    <source>
        <dbReference type="ARBA" id="ARBA00004123"/>
    </source>
</evidence>
<evidence type="ECO:0000256" key="3">
    <source>
        <dbReference type="ARBA" id="ARBA00023163"/>
    </source>
</evidence>
<comment type="subcellular location">
    <subcellularLocation>
        <location evidence="1">Nucleus</location>
    </subcellularLocation>
</comment>
<dbReference type="InterPro" id="IPR036638">
    <property type="entry name" value="HLH_DNA-bd_sf"/>
</dbReference>
<dbReference type="InterPro" id="IPR051358">
    <property type="entry name" value="TF_AMS/ICE1/BHLH6-like"/>
</dbReference>
<comment type="caution">
    <text evidence="7">The sequence shown here is derived from an EMBL/GenBank/DDBJ whole genome shotgun (WGS) entry which is preliminary data.</text>
</comment>
<evidence type="ECO:0000256" key="2">
    <source>
        <dbReference type="ARBA" id="ARBA00023015"/>
    </source>
</evidence>